<feature type="domain" description="NlpC/P60" evidence="7">
    <location>
        <begin position="1"/>
        <end position="98"/>
    </location>
</feature>
<dbReference type="Pfam" id="PF01473">
    <property type="entry name" value="Choline_bind_1"/>
    <property type="match status" value="1"/>
</dbReference>
<dbReference type="EMBL" id="QRVM01000062">
    <property type="protein sequence ID" value="RGS44631.1"/>
    <property type="molecule type" value="Genomic_DNA"/>
</dbReference>
<dbReference type="Gene3D" id="3.90.1720.10">
    <property type="entry name" value="endopeptidase domain like (from Nostoc punctiforme)"/>
    <property type="match status" value="1"/>
</dbReference>
<dbReference type="InterPro" id="IPR038765">
    <property type="entry name" value="Papain-like_cys_pep_sf"/>
</dbReference>
<sequence>MCMYVYNKICGTSFDLINTNAAMLYTSHCTPVSESDAQPGDLVFFKGTYEAIDYISHVGIYCGNGMMFNAGDSIGYGYVHDVRNMYGGKAEVLFGRVNNVDVVVSCQSGFNNINGNWYYYDENGNPLYGWQTINDKWYYFNKWGRMSIGWTFISGNWYYFDSNGKMVTGWIQIDGTYYFFNASGNMKTSSWQGNYYLNAEGKMLMNAFTPDGYYVGSDGAYIANRWFKNQGKYYYVNAYGKVLKNVWVGAYYLGSDGVMYTNTFTPDGYYVGSDGAYYTNRWILNDGKYYYTNGLGYLVKNAWVGAYYLGSDGVMYTNSFTPDGYYVGSDGAYLINRWIGDYYLNGSGIKVTNAWVGNYWCGSDGKYVKSSWVDHDRYYVDSNGVYVAGALK</sequence>
<keyword evidence="3" id="KW-0677">Repeat</keyword>
<comment type="similarity">
    <text evidence="1">Belongs to the peptidase C40 family.</text>
</comment>
<dbReference type="InterPro" id="IPR000064">
    <property type="entry name" value="NLP_P60_dom"/>
</dbReference>
<evidence type="ECO:0000256" key="3">
    <source>
        <dbReference type="ARBA" id="ARBA00022737"/>
    </source>
</evidence>
<evidence type="ECO:0000256" key="5">
    <source>
        <dbReference type="ARBA" id="ARBA00022807"/>
    </source>
</evidence>
<dbReference type="InterPro" id="IPR051202">
    <property type="entry name" value="Peptidase_C40"/>
</dbReference>
<dbReference type="Pfam" id="PF19127">
    <property type="entry name" value="Choline_bind_3"/>
    <property type="match status" value="1"/>
</dbReference>
<dbReference type="Proteomes" id="UP000285274">
    <property type="component" value="Unassembled WGS sequence"/>
</dbReference>
<evidence type="ECO:0000313" key="8">
    <source>
        <dbReference type="EMBL" id="RGS44631.1"/>
    </source>
</evidence>
<dbReference type="GO" id="GO:0008234">
    <property type="term" value="F:cysteine-type peptidase activity"/>
    <property type="evidence" value="ECO:0007669"/>
    <property type="project" value="UniProtKB-KW"/>
</dbReference>
<protein>
    <recommendedName>
        <fullName evidence="7">NlpC/P60 domain-containing protein</fullName>
    </recommendedName>
</protein>
<dbReference type="SUPFAM" id="SSF54001">
    <property type="entry name" value="Cysteine proteinases"/>
    <property type="match status" value="1"/>
</dbReference>
<reference evidence="8 9" key="1">
    <citation type="submission" date="2018-08" db="EMBL/GenBank/DDBJ databases">
        <title>A genome reference for cultivated species of the human gut microbiota.</title>
        <authorList>
            <person name="Zou Y."/>
            <person name="Xue W."/>
            <person name="Luo G."/>
        </authorList>
    </citation>
    <scope>NUCLEOTIDE SEQUENCE [LARGE SCALE GENOMIC DNA]</scope>
    <source>
        <strain evidence="8 9">AF22-10AC</strain>
    </source>
</reference>
<keyword evidence="4" id="KW-0378">Hydrolase</keyword>
<evidence type="ECO:0000313" key="9">
    <source>
        <dbReference type="Proteomes" id="UP000285274"/>
    </source>
</evidence>
<dbReference type="PANTHER" id="PTHR47053:SF5">
    <property type="entry name" value="BIFUNCTIONAL MURAMIDASE_DL-ENDOPEPTIDASE CWLT"/>
    <property type="match status" value="1"/>
</dbReference>
<feature type="repeat" description="Cell wall-binding" evidence="6">
    <location>
        <begin position="147"/>
        <end position="166"/>
    </location>
</feature>
<comment type="caution">
    <text evidence="8">The sequence shown here is derived from an EMBL/GenBank/DDBJ whole genome shotgun (WGS) entry which is preliminary data.</text>
</comment>
<feature type="repeat" description="Cell wall-binding" evidence="6">
    <location>
        <begin position="127"/>
        <end position="146"/>
    </location>
</feature>
<proteinExistence type="inferred from homology"/>
<dbReference type="PROSITE" id="PS51170">
    <property type="entry name" value="CW"/>
    <property type="match status" value="4"/>
</dbReference>
<dbReference type="PROSITE" id="PS51935">
    <property type="entry name" value="NLPC_P60"/>
    <property type="match status" value="1"/>
</dbReference>
<dbReference type="Pfam" id="PF00877">
    <property type="entry name" value="NLPC_P60"/>
    <property type="match status" value="1"/>
</dbReference>
<feature type="repeat" description="Cell wall-binding" evidence="6">
    <location>
        <begin position="107"/>
        <end position="126"/>
    </location>
</feature>
<name>A0A412IWS7_9FIRM</name>
<dbReference type="Pfam" id="PF19085">
    <property type="entry name" value="Choline_bind_2"/>
    <property type="match status" value="4"/>
</dbReference>
<feature type="repeat" description="Cell wall-binding" evidence="6">
    <location>
        <begin position="167"/>
        <end position="186"/>
    </location>
</feature>
<keyword evidence="2" id="KW-0645">Protease</keyword>
<evidence type="ECO:0000256" key="2">
    <source>
        <dbReference type="ARBA" id="ARBA00022670"/>
    </source>
</evidence>
<dbReference type="AlphaFoldDB" id="A0A412IWS7"/>
<dbReference type="RefSeq" id="WP_118320554.1">
    <property type="nucleotide sequence ID" value="NZ_QRVM01000062.1"/>
</dbReference>
<evidence type="ECO:0000256" key="4">
    <source>
        <dbReference type="ARBA" id="ARBA00022801"/>
    </source>
</evidence>
<dbReference type="GO" id="GO:0006508">
    <property type="term" value="P:proteolysis"/>
    <property type="evidence" value="ECO:0007669"/>
    <property type="project" value="UniProtKB-KW"/>
</dbReference>
<dbReference type="InterPro" id="IPR018337">
    <property type="entry name" value="Cell_wall/Cho-bd_repeat"/>
</dbReference>
<dbReference type="Gene3D" id="2.10.270.10">
    <property type="entry name" value="Cholin Binding"/>
    <property type="match status" value="3"/>
</dbReference>
<gene>
    <name evidence="8" type="ORF">DWX92_10380</name>
</gene>
<organism evidence="8 9">
    <name type="scientific">Holdemanella biformis</name>
    <dbReference type="NCBI Taxonomy" id="1735"/>
    <lineage>
        <taxon>Bacteria</taxon>
        <taxon>Bacillati</taxon>
        <taxon>Bacillota</taxon>
        <taxon>Erysipelotrichia</taxon>
        <taxon>Erysipelotrichales</taxon>
        <taxon>Erysipelotrichaceae</taxon>
        <taxon>Holdemanella</taxon>
    </lineage>
</organism>
<keyword evidence="5" id="KW-0788">Thiol protease</keyword>
<evidence type="ECO:0000259" key="7">
    <source>
        <dbReference type="PROSITE" id="PS51935"/>
    </source>
</evidence>
<accession>A0A412IWS7</accession>
<dbReference type="PANTHER" id="PTHR47053">
    <property type="entry name" value="MUREIN DD-ENDOPEPTIDASE MEPH-RELATED"/>
    <property type="match status" value="1"/>
</dbReference>
<evidence type="ECO:0000256" key="6">
    <source>
        <dbReference type="PROSITE-ProRule" id="PRU00591"/>
    </source>
</evidence>
<dbReference type="SUPFAM" id="SSF69360">
    <property type="entry name" value="Cell wall binding repeat"/>
    <property type="match status" value="2"/>
</dbReference>
<evidence type="ECO:0000256" key="1">
    <source>
        <dbReference type="ARBA" id="ARBA00007074"/>
    </source>
</evidence>